<feature type="compositionally biased region" description="Low complexity" evidence="3">
    <location>
        <begin position="277"/>
        <end position="354"/>
    </location>
</feature>
<keyword evidence="4" id="KW-1133">Transmembrane helix</keyword>
<dbReference type="OrthoDB" id="4154893at2759"/>
<evidence type="ECO:0000256" key="1">
    <source>
        <dbReference type="ARBA" id="ARBA00004613"/>
    </source>
</evidence>
<feature type="compositionally biased region" description="Low complexity" evidence="3">
    <location>
        <begin position="139"/>
        <end position="194"/>
    </location>
</feature>
<proteinExistence type="predicted"/>
<dbReference type="Pfam" id="PF25485">
    <property type="entry name" value="DUF7908"/>
    <property type="match status" value="2"/>
</dbReference>
<evidence type="ECO:0000259" key="6">
    <source>
        <dbReference type="Pfam" id="PF25485"/>
    </source>
</evidence>
<keyword evidence="4" id="KW-0812">Transmembrane</keyword>
<keyword evidence="4" id="KW-0472">Membrane</keyword>
<keyword evidence="8" id="KW-1185">Reference proteome</keyword>
<reference evidence="7" key="1">
    <citation type="submission" date="2015-01" db="EMBL/GenBank/DDBJ databases">
        <title>The Genome Sequence of Cladophialophora bantiana CBS 173.52.</title>
        <authorList>
            <consortium name="The Broad Institute Genomics Platform"/>
            <person name="Cuomo C."/>
            <person name="de Hoog S."/>
            <person name="Gorbushina A."/>
            <person name="Stielow B."/>
            <person name="Teixiera M."/>
            <person name="Abouelleil A."/>
            <person name="Chapman S.B."/>
            <person name="Priest M."/>
            <person name="Young S.K."/>
            <person name="Wortman J."/>
            <person name="Nusbaum C."/>
            <person name="Birren B."/>
        </authorList>
    </citation>
    <scope>NUCLEOTIDE SEQUENCE [LARGE SCALE GENOMIC DNA]</scope>
    <source>
        <strain evidence="7">CBS 173.52</strain>
    </source>
</reference>
<name>A0A0D2I1L8_CLAB1</name>
<protein>
    <recommendedName>
        <fullName evidence="6">DUF7908 domain-containing protein</fullName>
    </recommendedName>
</protein>
<feature type="domain" description="DUF7908" evidence="6">
    <location>
        <begin position="1085"/>
        <end position="1216"/>
    </location>
</feature>
<dbReference type="GO" id="GO:0005576">
    <property type="term" value="C:extracellular region"/>
    <property type="evidence" value="ECO:0007669"/>
    <property type="project" value="UniProtKB-SubCell"/>
</dbReference>
<dbReference type="HOGENOM" id="CLU_002630_0_0_1"/>
<evidence type="ECO:0000256" key="5">
    <source>
        <dbReference type="SAM" id="SignalP"/>
    </source>
</evidence>
<feature type="region of interest" description="Disordered" evidence="3">
    <location>
        <begin position="275"/>
        <end position="370"/>
    </location>
</feature>
<feature type="compositionally biased region" description="Low complexity" evidence="3">
    <location>
        <begin position="493"/>
        <end position="578"/>
    </location>
</feature>
<organism evidence="7 8">
    <name type="scientific">Cladophialophora bantiana (strain ATCC 10958 / CBS 173.52 / CDC B-1940 / NIH 8579)</name>
    <name type="common">Xylohypha bantiana</name>
    <dbReference type="NCBI Taxonomy" id="1442370"/>
    <lineage>
        <taxon>Eukaryota</taxon>
        <taxon>Fungi</taxon>
        <taxon>Dikarya</taxon>
        <taxon>Ascomycota</taxon>
        <taxon>Pezizomycotina</taxon>
        <taxon>Eurotiomycetes</taxon>
        <taxon>Chaetothyriomycetidae</taxon>
        <taxon>Chaetothyriales</taxon>
        <taxon>Herpotrichiellaceae</taxon>
        <taxon>Cladophialophora</taxon>
    </lineage>
</organism>
<evidence type="ECO:0000313" key="8">
    <source>
        <dbReference type="Proteomes" id="UP000053789"/>
    </source>
</evidence>
<feature type="region of interest" description="Disordered" evidence="3">
    <location>
        <begin position="121"/>
        <end position="194"/>
    </location>
</feature>
<dbReference type="PANTHER" id="PTHR47246">
    <property type="entry name" value="MUCIN-19"/>
    <property type="match status" value="1"/>
</dbReference>
<evidence type="ECO:0000256" key="2">
    <source>
        <dbReference type="ARBA" id="ARBA00022525"/>
    </source>
</evidence>
<keyword evidence="5" id="KW-0732">Signal</keyword>
<dbReference type="Proteomes" id="UP000053789">
    <property type="component" value="Unassembled WGS sequence"/>
</dbReference>
<feature type="domain" description="DUF7908" evidence="6">
    <location>
        <begin position="357"/>
        <end position="484"/>
    </location>
</feature>
<dbReference type="GeneID" id="27695370"/>
<feature type="signal peptide" evidence="5">
    <location>
        <begin position="1"/>
        <end position="18"/>
    </location>
</feature>
<dbReference type="PANTHER" id="PTHR47246:SF1">
    <property type="entry name" value="MUCIN-19"/>
    <property type="match status" value="1"/>
</dbReference>
<dbReference type="RefSeq" id="XP_016623719.1">
    <property type="nucleotide sequence ID" value="XM_016760198.1"/>
</dbReference>
<accession>A0A0D2I1L8</accession>
<feature type="compositionally biased region" description="Polar residues" evidence="3">
    <location>
        <begin position="121"/>
        <end position="138"/>
    </location>
</feature>
<dbReference type="InterPro" id="IPR057230">
    <property type="entry name" value="DUF7908"/>
</dbReference>
<keyword evidence="2" id="KW-0964">Secreted</keyword>
<sequence>MALLRFIVALVLAASAHSFSVPSHGDTTTTETLTRFVFTCPCDSTTSVSVGTAYPTSPAETSDGHGWDDWDGSVSHSLGALRLTSSSYSYSTTRSKPWTSRTVSLDTTTASVPESILTSAAWTSASPNLPETQASTPRPESTTSKSSITSVSTSASSPITSSSTSTTTPVSLSPTVEPSTTISTTTTTSSSPIVEVSTTSTTTLTTLEITTTTQETTSALTPLTTSTFSITTTSSECSLETITTTLKKRDVLEVRTLTVPAAGCSITSSSTTLMDEAASSTTTSPAGIPTTTPSTTSAGSTTSTSSAITSSIDTSSTTGENDASLSSTTSMSTVTATVTTSSSSSTTLSADSSAPTVGQPFSLQVNTGGSGKHKRDILVVGYVNGALVLVSSPADAVAFVLTSDGVLMIFGTTLVVGFSGGPGLSALMIYSSVSAMPTTIVWLVSGGALVLPGAGFCVGAGNVMSVNAGPTDSSCAPVTAVPDTDTDSYNTEVASTVTPAPQTTTLTTPSSSSISVEATATPGSSSLTTSSIFTSPTPSLASSTSSLTTPAYVSTTSTTSLDSTTSDSGVTTSTTTATKTEETSGPNCSILPLENQTAPSGTQYTQFFYSCRAAIPPTLGSSYSIATSGNGGYSTDPTAFLRECVVNAEEVGASVWTYYQTSSDFGWHCGFWTGLVADDDIFVDDLTVFTMNAMTVVGAGDTSSITSTSSSSTPPSGIFSSSTPTSSAVTATSSSASATLTCTNLCSAGTVSSGSQVWVQAEAGCSEYNFNWVYAAFTFFPAGLSDCDVIQYCANFAVQQRMTAFRAFRVPTENQWHCDAGLNNDETGDYEYSAAQGAFYMYNLVSASSSSTTSATTPSATSRSVAAVSTTTTFANTTPETTTMSSTTSTISSAPCVATSASVGDILNTPDGNSWINFFSSGCGLSLDWQTLNWNNLYVYQRTDYTFAEALLECATVADNDGSPVFEFETDTRNNNRWVCWTLNDITSDPAQFQPYPGIADAYGWYLPSRMILPVTTTSTTTTTSISATTTTTETTPTLTMTSTSAITTTTVTTPTLTTTSTSATTATATATATTSTTADSLAPAETFYIVADTVVANRRIKRDTEYLVLNPQTGLSSLVNSEVEASIFTTADDESLMVIVSGTPVWVGLTISAPTQLVMETEQPSPPVTAIIDSNGFLTISGVAAECIVDGGLIVSPAGSIPDGCVQVILKAVSTTIAVSADQSTATSTSASSSAVAVPTTSGLTTTTSTVTTTTIMTTTPTPTPTCDNGSIVTDTNGDTWETLCGQGSYYGWSSFTSFADVETLSDCIVKCNKDDSCNAVSIEYRNAPDNNLCGFISTSIDFQPCDFAADTAIKISGANARPQIDVSGSSTTAAMTTTSVSASSTITTSATSTTTTPACTPSAIGDITALYNTTQTFRNVYTGCGESMEGGTTGGLGYFPNQFAVNWLASENYEGWSFDSAVSRCAQFAVDNAATAVEFYIDVDQNWLCVGVEDLTVDDSSFYPDSNVINVWGFVWENWCQNTPLDDISATDGTIFSEFYTGCSASFQGNTPGGLVNLNRVVSVDWQAPDYSGYTFDAAVQKCADTTISQGGNLFEFYIGSDDWWYCIAVNDLPATANSFYPDSTIGKVWGFAITEATDVCEPTQLAGSVQLANGTTFSEFYDACHVSLEGDTPGGPSSMTNVFGFNNPPGEDGNHGGWTLETSLQQCITDSAAAGATLVEFYENADEDPTWYCFSANNVPAQKVSFYGDASVGRLWAFTLDESTL</sequence>
<evidence type="ECO:0000256" key="3">
    <source>
        <dbReference type="SAM" id="MobiDB-lite"/>
    </source>
</evidence>
<comment type="subcellular location">
    <subcellularLocation>
        <location evidence="1">Secreted</location>
    </subcellularLocation>
</comment>
<dbReference type="VEuPathDB" id="FungiDB:Z519_02442"/>
<evidence type="ECO:0000256" key="4">
    <source>
        <dbReference type="SAM" id="Phobius"/>
    </source>
</evidence>
<feature type="transmembrane region" description="Helical" evidence="4">
    <location>
        <begin position="440"/>
        <end position="464"/>
    </location>
</feature>
<feature type="compositionally biased region" description="Polar residues" evidence="3">
    <location>
        <begin position="355"/>
        <end position="367"/>
    </location>
</feature>
<evidence type="ECO:0000313" key="7">
    <source>
        <dbReference type="EMBL" id="KIW97050.1"/>
    </source>
</evidence>
<dbReference type="EMBL" id="KN846982">
    <property type="protein sequence ID" value="KIW97050.1"/>
    <property type="molecule type" value="Genomic_DNA"/>
</dbReference>
<feature type="region of interest" description="Disordered" evidence="3">
    <location>
        <begin position="703"/>
        <end position="722"/>
    </location>
</feature>
<feature type="region of interest" description="Disordered" evidence="3">
    <location>
        <begin position="486"/>
        <end position="590"/>
    </location>
</feature>
<gene>
    <name evidence="7" type="ORF">Z519_02442</name>
</gene>
<feature type="transmembrane region" description="Helical" evidence="4">
    <location>
        <begin position="406"/>
        <end position="428"/>
    </location>
</feature>
<feature type="chain" id="PRO_5002243759" description="DUF7908 domain-containing protein" evidence="5">
    <location>
        <begin position="19"/>
        <end position="1768"/>
    </location>
</feature>